<evidence type="ECO:0000313" key="8">
    <source>
        <dbReference type="EMBL" id="GIH10478.1"/>
    </source>
</evidence>
<dbReference type="GO" id="GO:0016020">
    <property type="term" value="C:membrane"/>
    <property type="evidence" value="ECO:0007669"/>
    <property type="project" value="UniProtKB-SubCell"/>
</dbReference>
<dbReference type="AlphaFoldDB" id="A0A8J3QJF7"/>
<dbReference type="PANTHER" id="PTHR22773">
    <property type="entry name" value="NADH DEHYDROGENASE"/>
    <property type="match status" value="1"/>
</dbReference>
<keyword evidence="2 5" id="KW-0812">Transmembrane</keyword>
<feature type="transmembrane region" description="Helical" evidence="6">
    <location>
        <begin position="67"/>
        <end position="87"/>
    </location>
</feature>
<name>A0A8J3QJF7_9ACTN</name>
<feature type="transmembrane region" description="Helical" evidence="6">
    <location>
        <begin position="24"/>
        <end position="46"/>
    </location>
</feature>
<dbReference type="GO" id="GO:0012505">
    <property type="term" value="C:endomembrane system"/>
    <property type="evidence" value="ECO:0007669"/>
    <property type="project" value="UniProtKB-SubCell"/>
</dbReference>
<evidence type="ECO:0000256" key="4">
    <source>
        <dbReference type="ARBA" id="ARBA00023136"/>
    </source>
</evidence>
<comment type="subcellular location">
    <subcellularLocation>
        <location evidence="1">Endomembrane system</location>
        <topology evidence="1">Multi-pass membrane protein</topology>
    </subcellularLocation>
    <subcellularLocation>
        <location evidence="5">Membrane</location>
        <topology evidence="5">Multi-pass membrane protein</topology>
    </subcellularLocation>
</comment>
<feature type="transmembrane region" description="Helical" evidence="6">
    <location>
        <begin position="192"/>
        <end position="215"/>
    </location>
</feature>
<dbReference type="EMBL" id="BONY01000095">
    <property type="protein sequence ID" value="GIH10478.1"/>
    <property type="molecule type" value="Genomic_DNA"/>
</dbReference>
<evidence type="ECO:0000256" key="6">
    <source>
        <dbReference type="SAM" id="Phobius"/>
    </source>
</evidence>
<sequence length="468" mass="47567">MLIAAATAVAVLLADLLIPRWVAPWAVTILGAAATAVAAVIAPVGGYSLLCAEPDRCSYTLTDRARLIALVIGALTALCMLLFTSALRAGDAPAGEVGFLMACAMTGGVVLGGAQDLLTLIVALETLTLPLYALVALHRRRASEGAGASVTFFTTSVVATAVTLLGAALLQFSSGTVHLPYALTPTEFKPLGVAGLVLLLTGLGFKVAAVPLHLWAPSTYDGAPLAVAAYLSTASKLGGVVAILIVTDATLTSDLVDTAGITVAVLATASLLVGTLVALRQERTVRLLAWSSVAQAGFILAPLGGLIGLRLPSAGAGLIAAALAYTLFFIALELAAFSGVTALRPGPLDGGVLRDLNGLGRAAPWRSALLAFALIGLAGLPPALAGLFAKITVLGALLNVRSYWLAVVVALLSIVGLAVYWRPLVALYRGTSTDTARPQWTTLIPLALATLAILALSVAPQLALTPTP</sequence>
<evidence type="ECO:0000256" key="3">
    <source>
        <dbReference type="ARBA" id="ARBA00022989"/>
    </source>
</evidence>
<feature type="domain" description="NADH:quinone oxidoreductase/Mrp antiporter transmembrane" evidence="7">
    <location>
        <begin position="114"/>
        <end position="413"/>
    </location>
</feature>
<keyword evidence="3 6" id="KW-1133">Transmembrane helix</keyword>
<feature type="transmembrane region" description="Helical" evidence="6">
    <location>
        <begin position="117"/>
        <end position="137"/>
    </location>
</feature>
<dbReference type="InterPro" id="IPR001750">
    <property type="entry name" value="ND/Mrp_TM"/>
</dbReference>
<evidence type="ECO:0000256" key="2">
    <source>
        <dbReference type="ARBA" id="ARBA00022692"/>
    </source>
</evidence>
<evidence type="ECO:0000256" key="5">
    <source>
        <dbReference type="RuleBase" id="RU000320"/>
    </source>
</evidence>
<evidence type="ECO:0000259" key="7">
    <source>
        <dbReference type="Pfam" id="PF00361"/>
    </source>
</evidence>
<dbReference type="Proteomes" id="UP000612899">
    <property type="component" value="Unassembled WGS sequence"/>
</dbReference>
<comment type="caution">
    <text evidence="8">The sequence shown here is derived from an EMBL/GenBank/DDBJ whole genome shotgun (WGS) entry which is preliminary data.</text>
</comment>
<accession>A0A8J3QJF7</accession>
<keyword evidence="9" id="KW-1185">Reference proteome</keyword>
<proteinExistence type="predicted"/>
<keyword evidence="4 6" id="KW-0472">Membrane</keyword>
<evidence type="ECO:0000256" key="1">
    <source>
        <dbReference type="ARBA" id="ARBA00004127"/>
    </source>
</evidence>
<feature type="transmembrane region" description="Helical" evidence="6">
    <location>
        <begin position="403"/>
        <end position="421"/>
    </location>
</feature>
<gene>
    <name evidence="8" type="primary">nuoN_2</name>
    <name evidence="8" type="ORF">Rhe02_85450</name>
</gene>
<reference evidence="8" key="1">
    <citation type="submission" date="2021-01" db="EMBL/GenBank/DDBJ databases">
        <title>Whole genome shotgun sequence of Rhizocola hellebori NBRC 109834.</title>
        <authorList>
            <person name="Komaki H."/>
            <person name="Tamura T."/>
        </authorList>
    </citation>
    <scope>NUCLEOTIDE SEQUENCE</scope>
    <source>
        <strain evidence="8">NBRC 109834</strain>
    </source>
</reference>
<feature type="transmembrane region" description="Helical" evidence="6">
    <location>
        <begin position="442"/>
        <end position="463"/>
    </location>
</feature>
<feature type="transmembrane region" description="Helical" evidence="6">
    <location>
        <begin position="369"/>
        <end position="391"/>
    </location>
</feature>
<feature type="transmembrane region" description="Helical" evidence="6">
    <location>
        <begin position="227"/>
        <end position="247"/>
    </location>
</feature>
<feature type="transmembrane region" description="Helical" evidence="6">
    <location>
        <begin position="315"/>
        <end position="337"/>
    </location>
</feature>
<feature type="transmembrane region" description="Helical" evidence="6">
    <location>
        <begin position="287"/>
        <end position="309"/>
    </location>
</feature>
<feature type="transmembrane region" description="Helical" evidence="6">
    <location>
        <begin position="259"/>
        <end position="280"/>
    </location>
</feature>
<organism evidence="8 9">
    <name type="scientific">Rhizocola hellebori</name>
    <dbReference type="NCBI Taxonomy" id="1392758"/>
    <lineage>
        <taxon>Bacteria</taxon>
        <taxon>Bacillati</taxon>
        <taxon>Actinomycetota</taxon>
        <taxon>Actinomycetes</taxon>
        <taxon>Micromonosporales</taxon>
        <taxon>Micromonosporaceae</taxon>
        <taxon>Rhizocola</taxon>
    </lineage>
</organism>
<protein>
    <submittedName>
        <fullName evidence="8">NADH-quinone oxidoreductase subunit N</fullName>
    </submittedName>
</protein>
<dbReference type="RefSeq" id="WP_203914193.1">
    <property type="nucleotide sequence ID" value="NZ_BONY01000095.1"/>
</dbReference>
<dbReference type="Pfam" id="PF00361">
    <property type="entry name" value="Proton_antipo_M"/>
    <property type="match status" value="1"/>
</dbReference>
<feature type="transmembrane region" description="Helical" evidence="6">
    <location>
        <begin position="149"/>
        <end position="172"/>
    </location>
</feature>
<evidence type="ECO:0000313" key="9">
    <source>
        <dbReference type="Proteomes" id="UP000612899"/>
    </source>
</evidence>